<name>A0ABQ3T703_9ACTN</name>
<evidence type="ECO:0000313" key="1">
    <source>
        <dbReference type="EMBL" id="GHI76162.1"/>
    </source>
</evidence>
<gene>
    <name evidence="1" type="ORF">Sspor_17230</name>
</gene>
<reference evidence="2" key="1">
    <citation type="submission" date="2023-07" db="EMBL/GenBank/DDBJ databases">
        <title>Whole genome shotgun sequence of Streptomyces spororaveus NBRC 15456.</title>
        <authorList>
            <person name="Komaki H."/>
            <person name="Tamura T."/>
        </authorList>
    </citation>
    <scope>NUCLEOTIDE SEQUENCE [LARGE SCALE GENOMIC DNA]</scope>
    <source>
        <strain evidence="2">NBRC 15456</strain>
    </source>
</reference>
<dbReference type="SUPFAM" id="SSF48452">
    <property type="entry name" value="TPR-like"/>
    <property type="match status" value="1"/>
</dbReference>
<accession>A0ABQ3T703</accession>
<dbReference type="Proteomes" id="UP000608522">
    <property type="component" value="Unassembled WGS sequence"/>
</dbReference>
<dbReference type="InterPro" id="IPR011990">
    <property type="entry name" value="TPR-like_helical_dom_sf"/>
</dbReference>
<proteinExistence type="predicted"/>
<evidence type="ECO:0008006" key="3">
    <source>
        <dbReference type="Google" id="ProtNLM"/>
    </source>
</evidence>
<organism evidence="1 2">
    <name type="scientific">Streptomyces spororaveus</name>
    <dbReference type="NCBI Taxonomy" id="284039"/>
    <lineage>
        <taxon>Bacteria</taxon>
        <taxon>Bacillati</taxon>
        <taxon>Actinomycetota</taxon>
        <taxon>Actinomycetes</taxon>
        <taxon>Kitasatosporales</taxon>
        <taxon>Streptomycetaceae</taxon>
        <taxon>Streptomyces</taxon>
    </lineage>
</organism>
<sequence>MEVQEPNKGGRDECSSTLITHGDDLRMVPTDHNQLSAAVKELRAELRALPADTDDSRARALARWIGIGLVSLGSYGDGSTFLRQALDLATASGNTRAVIAAELNLGDAYRYAGEAETADVLYRKALDTARSQHPERVDFALQHFGKHLMEQGDLVLAHAHLREAWQLRSAKGDTSLIESTQAALDRVNLLIGQANIGTAAHC</sequence>
<protein>
    <recommendedName>
        <fullName evidence="3">Tetratricopeptide repeat protein</fullName>
    </recommendedName>
</protein>
<dbReference type="Pfam" id="PF13424">
    <property type="entry name" value="TPR_12"/>
    <property type="match status" value="1"/>
</dbReference>
<dbReference type="Gene3D" id="1.25.40.10">
    <property type="entry name" value="Tetratricopeptide repeat domain"/>
    <property type="match status" value="1"/>
</dbReference>
<dbReference type="EMBL" id="BNED01000005">
    <property type="protein sequence ID" value="GHI76162.1"/>
    <property type="molecule type" value="Genomic_DNA"/>
</dbReference>
<comment type="caution">
    <text evidence="1">The sequence shown here is derived from an EMBL/GenBank/DDBJ whole genome shotgun (WGS) entry which is preliminary data.</text>
</comment>
<evidence type="ECO:0000313" key="2">
    <source>
        <dbReference type="Proteomes" id="UP000608522"/>
    </source>
</evidence>
<keyword evidence="2" id="KW-1185">Reference proteome</keyword>